<accession>A0A5N1JLB5</accession>
<dbReference type="RefSeq" id="WP_150875401.1">
    <property type="nucleotide sequence ID" value="NZ_VTWS01000001.1"/>
</dbReference>
<keyword evidence="2" id="KW-1185">Reference proteome</keyword>
<reference evidence="1 2" key="1">
    <citation type="submission" date="2019-09" db="EMBL/GenBank/DDBJ databases">
        <title>Genome Sequence of Larkinella sp MA1.</title>
        <authorList>
            <person name="Srinivasan S."/>
        </authorList>
    </citation>
    <scope>NUCLEOTIDE SEQUENCE [LARGE SCALE GENOMIC DNA]</scope>
    <source>
        <strain evidence="1 2">MA1</strain>
    </source>
</reference>
<gene>
    <name evidence="1" type="ORF">F0P93_05935</name>
</gene>
<evidence type="ECO:0000313" key="2">
    <source>
        <dbReference type="Proteomes" id="UP000326344"/>
    </source>
</evidence>
<dbReference type="AlphaFoldDB" id="A0A5N1JLB5"/>
<protein>
    <submittedName>
        <fullName evidence="1">Uncharacterized protein</fullName>
    </submittedName>
</protein>
<organism evidence="1 2">
    <name type="scientific">Larkinella humicola</name>
    <dbReference type="NCBI Taxonomy" id="2607654"/>
    <lineage>
        <taxon>Bacteria</taxon>
        <taxon>Pseudomonadati</taxon>
        <taxon>Bacteroidota</taxon>
        <taxon>Cytophagia</taxon>
        <taxon>Cytophagales</taxon>
        <taxon>Spirosomataceae</taxon>
        <taxon>Larkinella</taxon>
    </lineage>
</organism>
<sequence>MPQPDKSTLPASWQCVVDALSTADHRGFSDLEATLQRQGHSFAPIANLMVLAGVIRPDGCQVAENLYQPSECWRYEDCYALAGRWWKAYRGLCSYERYLLDTGLHLNPAELLAKLPPSYAHRS</sequence>
<dbReference type="Proteomes" id="UP000326344">
    <property type="component" value="Unassembled WGS sequence"/>
</dbReference>
<dbReference type="EMBL" id="VTWS01000001">
    <property type="protein sequence ID" value="KAA9357275.1"/>
    <property type="molecule type" value="Genomic_DNA"/>
</dbReference>
<proteinExistence type="predicted"/>
<comment type="caution">
    <text evidence="1">The sequence shown here is derived from an EMBL/GenBank/DDBJ whole genome shotgun (WGS) entry which is preliminary data.</text>
</comment>
<evidence type="ECO:0000313" key="1">
    <source>
        <dbReference type="EMBL" id="KAA9357275.1"/>
    </source>
</evidence>
<name>A0A5N1JLB5_9BACT</name>